<evidence type="ECO:0000256" key="1">
    <source>
        <dbReference type="ARBA" id="ARBA00004402"/>
    </source>
</evidence>
<evidence type="ECO:0000256" key="12">
    <source>
        <dbReference type="ARBA" id="ARBA00023180"/>
    </source>
</evidence>
<dbReference type="InterPro" id="IPR018154">
    <property type="entry name" value="TLV/ENV_coat_polyprotein"/>
</dbReference>
<reference evidence="15 16" key="2">
    <citation type="submission" date="2017-04" db="EMBL/GenBank/DDBJ databases">
        <title>CpG methylation of centromeres and impact of large insertions on vertebrate speciation.</title>
        <authorList>
            <person name="Ichikawa K."/>
            <person name="Yoshimura J."/>
            <person name="Morishita S."/>
        </authorList>
    </citation>
    <scope>NUCLEOTIDE SEQUENCE</scope>
    <source>
        <strain evidence="15 16">HNI</strain>
    </source>
</reference>
<sequence length="442" mass="49437">MNRTAHDSNITSCYVCTFMPYASHNTGLRPGNITKRQQECLYELSTYPGYNRTNRTTFNSWSKRNYSERFWVPPNNTRGPCGPMRDLLPLPQDPIKLPEVISLVSMKPGSLGRCVYNNGTVKVGMVPWHLCNVTLTFCDYNLTVRSNYSACMKNANRIRGSCGLLLIKRTFDIRNQTKGRQDQAGCSPIVPGGRGSRVLADWYFLCGHTAYASLPPNWGGLGVLVPLVPPVFFMNRTVPTPHPARRKLPWEFRIWGGGAKFGQSLFPWLGVGEVRDHIEINRYALLRLLNTTYKFSNASAAEMSAIRTMVLQNRLVLDLLTASSGGVCKMVGDTCCTFIPDSTSDGQDISTALHDLTELQLTSGPWWHLLLKLLTPILIVLCLFCLFTTCALPCVMSMIAKATTQAFIRYQLVQQAEDDPSPCGSSFGVHFPIWTLRFSRRG</sequence>
<keyword evidence="7" id="KW-1043">Host membrane</keyword>
<evidence type="ECO:0000256" key="13">
    <source>
        <dbReference type="ARBA" id="ARBA00023288"/>
    </source>
</evidence>
<dbReference type="PANTHER" id="PTHR10424:SF81">
    <property type="entry name" value="ERVV2 PROTEIN"/>
    <property type="match status" value="1"/>
</dbReference>
<keyword evidence="11" id="KW-1015">Disulfide bond</keyword>
<evidence type="ECO:0000256" key="2">
    <source>
        <dbReference type="ARBA" id="ARBA00004531"/>
    </source>
</evidence>
<keyword evidence="5" id="KW-0945">Host-virus interaction</keyword>
<feature type="transmembrane region" description="Helical" evidence="14">
    <location>
        <begin position="366"/>
        <end position="392"/>
    </location>
</feature>
<proteinExistence type="predicted"/>
<dbReference type="Proteomes" id="UP000265180">
    <property type="component" value="Chromosome 18"/>
</dbReference>
<dbReference type="SUPFAM" id="SSF58069">
    <property type="entry name" value="Virus ectodomain"/>
    <property type="match status" value="1"/>
</dbReference>
<keyword evidence="12" id="KW-0325">Glycoprotein</keyword>
<evidence type="ECO:0000256" key="9">
    <source>
        <dbReference type="ARBA" id="ARBA00023136"/>
    </source>
</evidence>
<evidence type="ECO:0000313" key="15">
    <source>
        <dbReference type="Ensembl" id="ENSORLP00020004483.1"/>
    </source>
</evidence>
<dbReference type="Gene3D" id="1.10.287.210">
    <property type="match status" value="1"/>
</dbReference>
<keyword evidence="10" id="KW-0564">Palmitate</keyword>
<dbReference type="Pfam" id="PF00429">
    <property type="entry name" value="TLV_coat"/>
    <property type="match status" value="1"/>
</dbReference>
<evidence type="ECO:0000256" key="10">
    <source>
        <dbReference type="ARBA" id="ARBA00023139"/>
    </source>
</evidence>
<reference evidence="15" key="4">
    <citation type="submission" date="2025-09" db="UniProtKB">
        <authorList>
            <consortium name="Ensembl"/>
        </authorList>
    </citation>
    <scope>IDENTIFICATION</scope>
    <source>
        <strain evidence="15">HNI</strain>
    </source>
</reference>
<accession>A0A3P9K7R7</accession>
<dbReference type="PANTHER" id="PTHR10424">
    <property type="entry name" value="VIRAL ENVELOPE PROTEIN"/>
    <property type="match status" value="1"/>
</dbReference>
<keyword evidence="9 14" id="KW-0472">Membrane</keyword>
<reference evidence="15" key="3">
    <citation type="submission" date="2025-08" db="UniProtKB">
        <authorList>
            <consortium name="Ensembl"/>
        </authorList>
    </citation>
    <scope>IDENTIFICATION</scope>
    <source>
        <strain evidence="15">HNI</strain>
    </source>
</reference>
<reference key="1">
    <citation type="journal article" date="2007" name="Nature">
        <title>The medaka draft genome and insights into vertebrate genome evolution.</title>
        <authorList>
            <person name="Kasahara M."/>
            <person name="Naruse K."/>
            <person name="Sasaki S."/>
            <person name="Nakatani Y."/>
            <person name="Qu W."/>
            <person name="Ahsan B."/>
            <person name="Yamada T."/>
            <person name="Nagayasu Y."/>
            <person name="Doi K."/>
            <person name="Kasai Y."/>
            <person name="Jindo T."/>
            <person name="Kobayashi D."/>
            <person name="Shimada A."/>
            <person name="Toyoda A."/>
            <person name="Kuroki Y."/>
            <person name="Fujiyama A."/>
            <person name="Sasaki T."/>
            <person name="Shimizu A."/>
            <person name="Asakawa S."/>
            <person name="Shimizu N."/>
            <person name="Hashimoto S."/>
            <person name="Yang J."/>
            <person name="Lee Y."/>
            <person name="Matsushima K."/>
            <person name="Sugano S."/>
            <person name="Sakaizumi M."/>
            <person name="Narita T."/>
            <person name="Ohishi K."/>
            <person name="Haga S."/>
            <person name="Ohta F."/>
            <person name="Nomoto H."/>
            <person name="Nogata K."/>
            <person name="Morishita T."/>
            <person name="Endo T."/>
            <person name="Shin-I T."/>
            <person name="Takeda H."/>
            <person name="Morishita S."/>
            <person name="Kohara Y."/>
        </authorList>
    </citation>
    <scope>NUCLEOTIDE SEQUENCE [LARGE SCALE GENOMIC DNA]</scope>
    <source>
        <strain>Hd-rR</strain>
    </source>
</reference>
<evidence type="ECO:0000256" key="6">
    <source>
        <dbReference type="ARBA" id="ARBA00022692"/>
    </source>
</evidence>
<keyword evidence="6 14" id="KW-0812">Transmembrane</keyword>
<evidence type="ECO:0000256" key="5">
    <source>
        <dbReference type="ARBA" id="ARBA00022581"/>
    </source>
</evidence>
<dbReference type="AlphaFoldDB" id="A0A3P9K7R7"/>
<keyword evidence="13" id="KW-0449">Lipoprotein</keyword>
<protein>
    <submittedName>
        <fullName evidence="15">Uncharacterized protein</fullName>
    </submittedName>
</protein>
<evidence type="ECO:0000256" key="4">
    <source>
        <dbReference type="ARBA" id="ARBA00022511"/>
    </source>
</evidence>
<evidence type="ECO:0000313" key="16">
    <source>
        <dbReference type="Proteomes" id="UP000265180"/>
    </source>
</evidence>
<evidence type="ECO:0000256" key="8">
    <source>
        <dbReference type="ARBA" id="ARBA00022989"/>
    </source>
</evidence>
<evidence type="ECO:0000256" key="14">
    <source>
        <dbReference type="SAM" id="Phobius"/>
    </source>
</evidence>
<evidence type="ECO:0000256" key="7">
    <source>
        <dbReference type="ARBA" id="ARBA00022870"/>
    </source>
</evidence>
<evidence type="ECO:0000256" key="11">
    <source>
        <dbReference type="ARBA" id="ARBA00023157"/>
    </source>
</evidence>
<dbReference type="Ensembl" id="ENSORLT00020007877.1">
    <property type="protein sequence ID" value="ENSORLP00020004483.1"/>
    <property type="gene ID" value="ENSORLG00020005273.1"/>
</dbReference>
<comment type="subcellular location">
    <subcellularLocation>
        <location evidence="1">Host cell membrane</location>
        <topology evidence="1">Single-pass type I membrane protein</topology>
    </subcellularLocation>
    <subcellularLocation>
        <location evidence="2">Host endomembrane system</location>
        <topology evidence="2">Peripheral membrane protein</topology>
    </subcellularLocation>
    <subcellularLocation>
        <location evidence="3">Virion membrane</location>
        <topology evidence="3">Single-pass type I membrane protein</topology>
    </subcellularLocation>
</comment>
<name>A0A3P9K7R7_ORYLA</name>
<keyword evidence="4" id="KW-1032">Host cell membrane</keyword>
<keyword evidence="8 14" id="KW-1133">Transmembrane helix</keyword>
<organism evidence="15 16">
    <name type="scientific">Oryzias latipes</name>
    <name type="common">Japanese rice fish</name>
    <name type="synonym">Japanese killifish</name>
    <dbReference type="NCBI Taxonomy" id="8090"/>
    <lineage>
        <taxon>Eukaryota</taxon>
        <taxon>Metazoa</taxon>
        <taxon>Chordata</taxon>
        <taxon>Craniata</taxon>
        <taxon>Vertebrata</taxon>
        <taxon>Euteleostomi</taxon>
        <taxon>Actinopterygii</taxon>
        <taxon>Neopterygii</taxon>
        <taxon>Teleostei</taxon>
        <taxon>Neoteleostei</taxon>
        <taxon>Acanthomorphata</taxon>
        <taxon>Ovalentaria</taxon>
        <taxon>Atherinomorphae</taxon>
        <taxon>Beloniformes</taxon>
        <taxon>Adrianichthyidae</taxon>
        <taxon>Oryziinae</taxon>
        <taxon>Oryzias</taxon>
    </lineage>
</organism>
<evidence type="ECO:0000256" key="3">
    <source>
        <dbReference type="ARBA" id="ARBA00004563"/>
    </source>
</evidence>